<dbReference type="Pfam" id="PF02746">
    <property type="entry name" value="MR_MLE_N"/>
    <property type="match status" value="1"/>
</dbReference>
<dbReference type="SUPFAM" id="SSF51604">
    <property type="entry name" value="Enolase C-terminal domain-like"/>
    <property type="match status" value="1"/>
</dbReference>
<evidence type="ECO:0000256" key="2">
    <source>
        <dbReference type="ARBA" id="ARBA00022723"/>
    </source>
</evidence>
<evidence type="ECO:0000256" key="4">
    <source>
        <dbReference type="ARBA" id="ARBA00023235"/>
    </source>
</evidence>
<name>A0A4Q1JZJ8_9GAMM</name>
<evidence type="ECO:0000256" key="7">
    <source>
        <dbReference type="RuleBase" id="RU366006"/>
    </source>
</evidence>
<keyword evidence="4 7" id="KW-0413">Isomerase</keyword>
<gene>
    <name evidence="9" type="ORF">EPA99_02900</name>
</gene>
<dbReference type="InterPro" id="IPR036849">
    <property type="entry name" value="Enolase-like_C_sf"/>
</dbReference>
<dbReference type="Proteomes" id="UP000289784">
    <property type="component" value="Unassembled WGS sequence"/>
</dbReference>
<dbReference type="SFLD" id="SFLDG00180">
    <property type="entry name" value="muconate_cycloisomerase"/>
    <property type="match status" value="1"/>
</dbReference>
<sequence>MPLRTLRIRTHAWPLKEPFAIARGVRDSARVVIVELRQGQAIGRGEAGGVAYHGETAETMLAQLEAVRAAVEAGCQRDALLALLPAGGARHALDAALWDLEAKRACTPAWQLAGIARWAPLASAVTIGIRDEAAYETAARQCADFPWLKIKVGAGDPVPAIAAVRRGAPQARLIVDANQAWTVDALERHAAALAPLRIDLLEQPVPAGQDAALEHLDSPIPLCADEAFCTLADLPQIARRYQFVNIKLDKTGGLTSALELADAARAAGLRLMVGCMLGGSISIAPATLLAQQCEICDLDGPWLQAQDWPHGVTYRNGLMQLPTPALWG</sequence>
<protein>
    <recommendedName>
        <fullName evidence="7">Dipeptide epimerase</fullName>
        <ecNumber evidence="7">5.1.1.-</ecNumber>
    </recommendedName>
</protein>
<reference evidence="9 10" key="1">
    <citation type="submission" date="2019-01" db="EMBL/GenBank/DDBJ databases">
        <title>Pseudoxanthomonas composti sp. nov., isolated from compost.</title>
        <authorList>
            <person name="Yang G."/>
        </authorList>
    </citation>
    <scope>NUCLEOTIDE SEQUENCE [LARGE SCALE GENOMIC DNA]</scope>
    <source>
        <strain evidence="9 10">GSS15</strain>
    </source>
</reference>
<dbReference type="InterPro" id="IPR034593">
    <property type="entry name" value="DgoD-like"/>
</dbReference>
<dbReference type="PANTHER" id="PTHR48080">
    <property type="entry name" value="D-GALACTONATE DEHYDRATASE-RELATED"/>
    <property type="match status" value="1"/>
</dbReference>
<dbReference type="InterPro" id="IPR013341">
    <property type="entry name" value="Mandelate_racemase_N_dom"/>
</dbReference>
<dbReference type="SFLD" id="SFLDF00010">
    <property type="entry name" value="dipeptide_epimerase"/>
    <property type="match status" value="1"/>
</dbReference>
<dbReference type="Gene3D" id="3.20.20.120">
    <property type="entry name" value="Enolase-like C-terminal domain"/>
    <property type="match status" value="1"/>
</dbReference>
<comment type="similarity">
    <text evidence="1 7">Belongs to the mandelate racemase/muconate lactonizing enzyme family.</text>
</comment>
<evidence type="ECO:0000256" key="3">
    <source>
        <dbReference type="ARBA" id="ARBA00022842"/>
    </source>
</evidence>
<evidence type="ECO:0000259" key="8">
    <source>
        <dbReference type="SMART" id="SM00922"/>
    </source>
</evidence>
<dbReference type="PANTHER" id="PTHR48080:SF3">
    <property type="entry name" value="ENOLASE SUPERFAMILY MEMBER DDB_G0284701"/>
    <property type="match status" value="1"/>
</dbReference>
<proteinExistence type="inferred from homology"/>
<dbReference type="Pfam" id="PF13378">
    <property type="entry name" value="MR_MLE_C"/>
    <property type="match status" value="1"/>
</dbReference>
<dbReference type="EMBL" id="SAWZ01000001">
    <property type="protein sequence ID" value="RXR08775.1"/>
    <property type="molecule type" value="Genomic_DNA"/>
</dbReference>
<dbReference type="SMART" id="SM00922">
    <property type="entry name" value="MR_MLE"/>
    <property type="match status" value="1"/>
</dbReference>
<keyword evidence="2 6" id="KW-0479">Metal-binding</keyword>
<dbReference type="NCBIfam" id="NF042940">
    <property type="entry name" value="racemase_DgcA"/>
    <property type="match status" value="1"/>
</dbReference>
<feature type="binding site" evidence="6">
    <location>
        <position position="225"/>
    </location>
    <ligand>
        <name>Mg(2+)</name>
        <dbReference type="ChEBI" id="CHEBI:18420"/>
    </ligand>
</feature>
<accession>A0A4Q1JZJ8</accession>
<dbReference type="Gene3D" id="3.30.390.10">
    <property type="entry name" value="Enolase-like, N-terminal domain"/>
    <property type="match status" value="1"/>
</dbReference>
<dbReference type="InterPro" id="IPR034603">
    <property type="entry name" value="Dipeptide_epimerase"/>
</dbReference>
<dbReference type="GO" id="GO:0016855">
    <property type="term" value="F:racemase and epimerase activity, acting on amino acids and derivatives"/>
    <property type="evidence" value="ECO:0007669"/>
    <property type="project" value="UniProtKB-UniRule"/>
</dbReference>
<keyword evidence="10" id="KW-1185">Reference proteome</keyword>
<dbReference type="InterPro" id="IPR013342">
    <property type="entry name" value="Mandelate_racemase_C"/>
</dbReference>
<organism evidence="9 10">
    <name type="scientific">Pseudoxanthomonas composti</name>
    <dbReference type="NCBI Taxonomy" id="2137479"/>
    <lineage>
        <taxon>Bacteria</taxon>
        <taxon>Pseudomonadati</taxon>
        <taxon>Pseudomonadota</taxon>
        <taxon>Gammaproteobacteria</taxon>
        <taxon>Lysobacterales</taxon>
        <taxon>Lysobacteraceae</taxon>
        <taxon>Pseudoxanthomonas</taxon>
    </lineage>
</organism>
<dbReference type="OrthoDB" id="9782675at2"/>
<dbReference type="SUPFAM" id="SSF54826">
    <property type="entry name" value="Enolase N-terminal domain-like"/>
    <property type="match status" value="1"/>
</dbReference>
<feature type="binding site" evidence="6">
    <location>
        <position position="202"/>
    </location>
    <ligand>
        <name>Mg(2+)</name>
        <dbReference type="ChEBI" id="CHEBI:18420"/>
    </ligand>
</feature>
<dbReference type="GO" id="GO:0046872">
    <property type="term" value="F:metal ion binding"/>
    <property type="evidence" value="ECO:0007669"/>
    <property type="project" value="UniProtKB-KW"/>
</dbReference>
<comment type="cofactor">
    <cofactor evidence="6 7">
        <name>Mg(2+)</name>
        <dbReference type="ChEBI" id="CHEBI:18420"/>
    </cofactor>
    <text evidence="6 7">Binds 1 Mg(2+) ion per subunit.</text>
</comment>
<feature type="active site" description="Proton acceptor; specific for (S)-substrate epimerization" evidence="5">
    <location>
        <position position="247"/>
    </location>
</feature>
<comment type="caution">
    <text evidence="9">The sequence shown here is derived from an EMBL/GenBank/DDBJ whole genome shotgun (WGS) entry which is preliminary data.</text>
</comment>
<feature type="active site" description="Proton acceptor; specific for (R)-substrate epimerization" evidence="5">
    <location>
        <position position="151"/>
    </location>
</feature>
<evidence type="ECO:0000256" key="5">
    <source>
        <dbReference type="PIRSR" id="PIRSR634603-1"/>
    </source>
</evidence>
<feature type="binding site" evidence="6">
    <location>
        <position position="176"/>
    </location>
    <ligand>
        <name>Mg(2+)</name>
        <dbReference type="ChEBI" id="CHEBI:18420"/>
    </ligand>
</feature>
<dbReference type="GO" id="GO:0009063">
    <property type="term" value="P:amino acid catabolic process"/>
    <property type="evidence" value="ECO:0007669"/>
    <property type="project" value="InterPro"/>
</dbReference>
<keyword evidence="3 6" id="KW-0460">Magnesium</keyword>
<evidence type="ECO:0000313" key="9">
    <source>
        <dbReference type="EMBL" id="RXR08775.1"/>
    </source>
</evidence>
<dbReference type="CDD" id="cd03319">
    <property type="entry name" value="L-Ala-DL-Glu_epimerase"/>
    <property type="match status" value="1"/>
</dbReference>
<evidence type="ECO:0000313" key="10">
    <source>
        <dbReference type="Proteomes" id="UP000289784"/>
    </source>
</evidence>
<dbReference type="InterPro" id="IPR029065">
    <property type="entry name" value="Enolase_C-like"/>
</dbReference>
<feature type="domain" description="Mandelate racemase/muconate lactonizing enzyme C-terminal" evidence="8">
    <location>
        <begin position="131"/>
        <end position="223"/>
    </location>
</feature>
<dbReference type="InterPro" id="IPR029017">
    <property type="entry name" value="Enolase-like_N"/>
</dbReference>
<dbReference type="AlphaFoldDB" id="A0A4Q1JZJ8"/>
<dbReference type="InterPro" id="IPR018110">
    <property type="entry name" value="Mandel_Rmase/mucon_lact_enz_CS"/>
</dbReference>
<dbReference type="PROSITE" id="PS00909">
    <property type="entry name" value="MR_MLE_2"/>
    <property type="match status" value="1"/>
</dbReference>
<evidence type="ECO:0000256" key="6">
    <source>
        <dbReference type="PIRSR" id="PIRSR634603-3"/>
    </source>
</evidence>
<evidence type="ECO:0000256" key="1">
    <source>
        <dbReference type="ARBA" id="ARBA00008031"/>
    </source>
</evidence>
<dbReference type="RefSeq" id="WP_129469666.1">
    <property type="nucleotide sequence ID" value="NZ_SAWZ01000001.1"/>
</dbReference>
<dbReference type="EC" id="5.1.1.-" evidence="7"/>
<dbReference type="SFLD" id="SFLDS00001">
    <property type="entry name" value="Enolase"/>
    <property type="match status" value="1"/>
</dbReference>